<evidence type="ECO:0000313" key="8">
    <source>
        <dbReference type="EMBL" id="KAK9917091.1"/>
    </source>
</evidence>
<feature type="region of interest" description="Disordered" evidence="6">
    <location>
        <begin position="95"/>
        <end position="123"/>
    </location>
</feature>
<comment type="subcellular location">
    <subcellularLocation>
        <location evidence="1">Membrane</location>
        <topology evidence="1">Multi-pass membrane protein</topology>
    </subcellularLocation>
</comment>
<dbReference type="PANTHER" id="PTHR13929:SF0">
    <property type="entry name" value="UBIA PRENYLTRANSFERASE DOMAIN-CONTAINING PROTEIN 1"/>
    <property type="match status" value="1"/>
</dbReference>
<feature type="transmembrane region" description="Helical" evidence="7">
    <location>
        <begin position="129"/>
        <end position="154"/>
    </location>
</feature>
<dbReference type="NCBIfam" id="TIGR02235">
    <property type="entry name" value="menA_cyano-plnt"/>
    <property type="match status" value="1"/>
</dbReference>
<evidence type="ECO:0000256" key="6">
    <source>
        <dbReference type="SAM" id="MobiDB-lite"/>
    </source>
</evidence>
<feature type="region of interest" description="Disordered" evidence="6">
    <location>
        <begin position="40"/>
        <end position="77"/>
    </location>
</feature>
<feature type="transmembrane region" description="Helical" evidence="7">
    <location>
        <begin position="410"/>
        <end position="429"/>
    </location>
</feature>
<evidence type="ECO:0000256" key="3">
    <source>
        <dbReference type="ARBA" id="ARBA00022692"/>
    </source>
</evidence>
<dbReference type="Pfam" id="PF01040">
    <property type="entry name" value="UbiA"/>
    <property type="match status" value="1"/>
</dbReference>
<keyword evidence="3 7" id="KW-0812">Transmembrane</keyword>
<feature type="transmembrane region" description="Helical" evidence="7">
    <location>
        <begin position="292"/>
        <end position="317"/>
    </location>
</feature>
<dbReference type="InterPro" id="IPR011937">
    <property type="entry name" value="DHNA_phytyltransferase_MenA"/>
</dbReference>
<evidence type="ECO:0000256" key="4">
    <source>
        <dbReference type="ARBA" id="ARBA00022989"/>
    </source>
</evidence>
<keyword evidence="2" id="KW-0808">Transferase</keyword>
<protein>
    <submittedName>
        <fullName evidence="8">Uncharacterized protein</fullName>
    </submittedName>
</protein>
<dbReference type="Proteomes" id="UP001491310">
    <property type="component" value="Unassembled WGS sequence"/>
</dbReference>
<reference evidence="8 9" key="1">
    <citation type="journal article" date="2024" name="Nat. Commun.">
        <title>Phylogenomics reveals the evolutionary origins of lichenization in chlorophyte algae.</title>
        <authorList>
            <person name="Puginier C."/>
            <person name="Libourel C."/>
            <person name="Otte J."/>
            <person name="Skaloud P."/>
            <person name="Haon M."/>
            <person name="Grisel S."/>
            <person name="Petersen M."/>
            <person name="Berrin J.G."/>
            <person name="Delaux P.M."/>
            <person name="Dal Grande F."/>
            <person name="Keller J."/>
        </authorList>
    </citation>
    <scope>NUCLEOTIDE SEQUENCE [LARGE SCALE GENOMIC DNA]</scope>
    <source>
        <strain evidence="8 9">SAG 216-7</strain>
    </source>
</reference>
<dbReference type="InterPro" id="IPR026046">
    <property type="entry name" value="UBIAD1"/>
</dbReference>
<dbReference type="EMBL" id="JALJOT010000002">
    <property type="protein sequence ID" value="KAK9917091.1"/>
    <property type="molecule type" value="Genomic_DNA"/>
</dbReference>
<dbReference type="PANTHER" id="PTHR13929">
    <property type="entry name" value="1,4-DIHYDROXY-2-NAPHTHOATE OCTAPRENYLTRANSFERASE"/>
    <property type="match status" value="1"/>
</dbReference>
<proteinExistence type="inferred from homology"/>
<keyword evidence="4 7" id="KW-1133">Transmembrane helix</keyword>
<dbReference type="InterPro" id="IPR000537">
    <property type="entry name" value="UbiA_prenyltransferase"/>
</dbReference>
<evidence type="ECO:0000256" key="1">
    <source>
        <dbReference type="ARBA" id="ARBA00004141"/>
    </source>
</evidence>
<sequence>MQAGPNRPGLRQLSQTRGGLTQQMVPNCRKNVRHERRCGSLETRIAGMSSQFRDDEGTNTSSSARPSIPRSEPGQDQPNLYAEVGLLEVQQRQAAAVHLPSARPSSSVQGSSTPNMKEDAGSRERQRKLWFAAIKPPMYAVGVIPILVSAGAAYYTTGAFLSTCFWELMAGAILVIAWLNLSNDAYDADTGVDEAKEESVVNLTGGNRGGVLALANGCLLAGGWLLHAGSKAAGDVHVGAALALAIGMGYLYQGPPFRLSYKGLGEPLCFLAFGPLATCAFFLAQAGAASAVGYAAVTAAAAAASVIVGATTTSVLFCSHFHQIEGDTAAGKLSPLVRLGPHRGYQVLSAGVLLTHAFLDVAAALRWLPLTCMFAQILSVPSAMALVDFAKRTHLEPEEVRPLKRYALKWHMALGASLAIGLAAARLPAAALF</sequence>
<keyword evidence="5 7" id="KW-0472">Membrane</keyword>
<dbReference type="CDD" id="cd13962">
    <property type="entry name" value="PT_UbiA_UBIAD1"/>
    <property type="match status" value="1"/>
</dbReference>
<evidence type="ECO:0000256" key="7">
    <source>
        <dbReference type="SAM" id="Phobius"/>
    </source>
</evidence>
<evidence type="ECO:0000256" key="5">
    <source>
        <dbReference type="ARBA" id="ARBA00023136"/>
    </source>
</evidence>
<feature type="transmembrane region" description="Helical" evidence="7">
    <location>
        <begin position="160"/>
        <end position="181"/>
    </location>
</feature>
<feature type="transmembrane region" description="Helical" evidence="7">
    <location>
        <begin position="232"/>
        <end position="252"/>
    </location>
</feature>
<gene>
    <name evidence="8" type="ORF">WJX75_000805</name>
</gene>
<evidence type="ECO:0000313" key="9">
    <source>
        <dbReference type="Proteomes" id="UP001491310"/>
    </source>
</evidence>
<accession>A0ABR2Z0B0</accession>
<keyword evidence="9" id="KW-1185">Reference proteome</keyword>
<feature type="region of interest" description="Disordered" evidence="6">
    <location>
        <begin position="1"/>
        <end position="26"/>
    </location>
</feature>
<dbReference type="HAMAP" id="MF_01938">
    <property type="entry name" value="MenA_2"/>
    <property type="match status" value="1"/>
</dbReference>
<feature type="transmembrane region" description="Helical" evidence="7">
    <location>
        <begin position="209"/>
        <end position="226"/>
    </location>
</feature>
<evidence type="ECO:0000256" key="2">
    <source>
        <dbReference type="ARBA" id="ARBA00022679"/>
    </source>
</evidence>
<organism evidence="8 9">
    <name type="scientific">Coccomyxa subellipsoidea</name>
    <dbReference type="NCBI Taxonomy" id="248742"/>
    <lineage>
        <taxon>Eukaryota</taxon>
        <taxon>Viridiplantae</taxon>
        <taxon>Chlorophyta</taxon>
        <taxon>core chlorophytes</taxon>
        <taxon>Trebouxiophyceae</taxon>
        <taxon>Trebouxiophyceae incertae sedis</taxon>
        <taxon>Coccomyxaceae</taxon>
        <taxon>Coccomyxa</taxon>
    </lineage>
</organism>
<feature type="transmembrane region" description="Helical" evidence="7">
    <location>
        <begin position="373"/>
        <end position="390"/>
    </location>
</feature>
<name>A0ABR2Z0B0_9CHLO</name>
<feature type="compositionally biased region" description="Polar residues" evidence="6">
    <location>
        <begin position="103"/>
        <end position="115"/>
    </location>
</feature>
<comment type="caution">
    <text evidence="8">The sequence shown here is derived from an EMBL/GenBank/DDBJ whole genome shotgun (WGS) entry which is preliminary data.</text>
</comment>
<feature type="transmembrane region" description="Helical" evidence="7">
    <location>
        <begin position="264"/>
        <end position="286"/>
    </location>
</feature>
<feature type="compositionally biased region" description="Polar residues" evidence="6">
    <location>
        <begin position="12"/>
        <end position="25"/>
    </location>
</feature>